<name>A0BFY3_PARTE</name>
<dbReference type="OrthoDB" id="314999at2759"/>
<dbReference type="InParanoid" id="A0BFY3"/>
<proteinExistence type="predicted"/>
<reference evidence="1 2" key="1">
    <citation type="journal article" date="2006" name="Nature">
        <title>Global trends of whole-genome duplications revealed by the ciliate Paramecium tetraurelia.</title>
        <authorList>
            <consortium name="Genoscope"/>
            <person name="Aury J.-M."/>
            <person name="Jaillon O."/>
            <person name="Duret L."/>
            <person name="Noel B."/>
            <person name="Jubin C."/>
            <person name="Porcel B.M."/>
            <person name="Segurens B."/>
            <person name="Daubin V."/>
            <person name="Anthouard V."/>
            <person name="Aiach N."/>
            <person name="Arnaiz O."/>
            <person name="Billaut A."/>
            <person name="Beisson J."/>
            <person name="Blanc I."/>
            <person name="Bouhouche K."/>
            <person name="Camara F."/>
            <person name="Duharcourt S."/>
            <person name="Guigo R."/>
            <person name="Gogendeau D."/>
            <person name="Katinka M."/>
            <person name="Keller A.-M."/>
            <person name="Kissmehl R."/>
            <person name="Klotz C."/>
            <person name="Koll F."/>
            <person name="Le Moue A."/>
            <person name="Lepere C."/>
            <person name="Malinsky S."/>
            <person name="Nowacki M."/>
            <person name="Nowak J.K."/>
            <person name="Plattner H."/>
            <person name="Poulain J."/>
            <person name="Ruiz F."/>
            <person name="Serrano V."/>
            <person name="Zagulski M."/>
            <person name="Dessen P."/>
            <person name="Betermier M."/>
            <person name="Weissenbach J."/>
            <person name="Scarpelli C."/>
            <person name="Schachter V."/>
            <person name="Sperling L."/>
            <person name="Meyer E."/>
            <person name="Cohen J."/>
            <person name="Wincker P."/>
        </authorList>
    </citation>
    <scope>NUCLEOTIDE SEQUENCE [LARGE SCALE GENOMIC DNA]</scope>
    <source>
        <strain evidence="1 2">Stock d4-2</strain>
    </source>
</reference>
<organism evidence="1 2">
    <name type="scientific">Paramecium tetraurelia</name>
    <dbReference type="NCBI Taxonomy" id="5888"/>
    <lineage>
        <taxon>Eukaryota</taxon>
        <taxon>Sar</taxon>
        <taxon>Alveolata</taxon>
        <taxon>Ciliophora</taxon>
        <taxon>Intramacronucleata</taxon>
        <taxon>Oligohymenophorea</taxon>
        <taxon>Peniculida</taxon>
        <taxon>Parameciidae</taxon>
        <taxon>Paramecium</taxon>
    </lineage>
</organism>
<keyword evidence="2" id="KW-1185">Reference proteome</keyword>
<sequence length="313" mass="36965">MRSPLFVVIKQAGLGFKYSDKKKIHQQAIQRFMNQRREFQRVALGTFKMVYEVNNFWIIMIAKLIYIQQFMNQLPLDKVKQFESSSGLNSPLSMTFRLSNTLRQHGRQVRRQKSRSQLKPFVLHQKTIKGPFRRKSCYCDECGQLGTFQYKCMNIKGPRPYRKAILTRRASNQHILIRQSAQPKSVQRITQTLKKMKTYDESKINAMQDNNRNPQSLQVIQEQMTKLHSYFSRQQQQQIKVYQLAQYTPNCSPKHSKTPRNLPYLSPYVTLRKIDSQLLKPIKPAQLMQQRSQLLTLHRTKYHQKTLSTVSPL</sequence>
<dbReference type="KEGG" id="ptm:GSPATT00028485001"/>
<dbReference type="Proteomes" id="UP000000600">
    <property type="component" value="Unassembled WGS sequence"/>
</dbReference>
<gene>
    <name evidence="1" type="ORF">GSPATT00028485001</name>
</gene>
<protein>
    <recommendedName>
        <fullName evidence="3">CCHC-type domain-containing protein</fullName>
    </recommendedName>
</protein>
<evidence type="ECO:0008006" key="3">
    <source>
        <dbReference type="Google" id="ProtNLM"/>
    </source>
</evidence>
<dbReference type="AlphaFoldDB" id="A0BFY3"/>
<dbReference type="HOGENOM" id="CLU_077270_0_0_1"/>
<dbReference type="OMA" id="KTIKGPF"/>
<accession>A0BFY3</accession>
<dbReference type="EMBL" id="CT867992">
    <property type="protein sequence ID" value="CAK57450.1"/>
    <property type="molecule type" value="Genomic_DNA"/>
</dbReference>
<evidence type="ECO:0000313" key="2">
    <source>
        <dbReference type="Proteomes" id="UP000000600"/>
    </source>
</evidence>
<dbReference type="GeneID" id="5010632"/>
<dbReference type="RefSeq" id="XP_001424848.1">
    <property type="nucleotide sequence ID" value="XM_001424811.1"/>
</dbReference>
<evidence type="ECO:0000313" key="1">
    <source>
        <dbReference type="EMBL" id="CAK57450.1"/>
    </source>
</evidence>